<evidence type="ECO:0000313" key="2">
    <source>
        <dbReference type="Proteomes" id="UP000829364"/>
    </source>
</evidence>
<gene>
    <name evidence="1" type="ORF">JDV02_003812</name>
</gene>
<name>A0A9Q8QDX0_9HYPO</name>
<keyword evidence="2" id="KW-1185">Reference proteome</keyword>
<protein>
    <recommendedName>
        <fullName evidence="3">Aminoglycoside phosphotransferase domain-containing protein</fullName>
    </recommendedName>
</protein>
<organism evidence="1 2">
    <name type="scientific">Purpureocillium takamizusanense</name>
    <dbReference type="NCBI Taxonomy" id="2060973"/>
    <lineage>
        <taxon>Eukaryota</taxon>
        <taxon>Fungi</taxon>
        <taxon>Dikarya</taxon>
        <taxon>Ascomycota</taxon>
        <taxon>Pezizomycotina</taxon>
        <taxon>Sordariomycetes</taxon>
        <taxon>Hypocreomycetidae</taxon>
        <taxon>Hypocreales</taxon>
        <taxon>Ophiocordycipitaceae</taxon>
        <taxon>Purpureocillium</taxon>
    </lineage>
</organism>
<dbReference type="AlphaFoldDB" id="A0A9Q8QDX0"/>
<proteinExistence type="predicted"/>
<evidence type="ECO:0000313" key="1">
    <source>
        <dbReference type="EMBL" id="UNI17472.1"/>
    </source>
</evidence>
<evidence type="ECO:0008006" key="3">
    <source>
        <dbReference type="Google" id="ProtNLM"/>
    </source>
</evidence>
<reference evidence="1" key="1">
    <citation type="submission" date="2021-11" db="EMBL/GenBank/DDBJ databases">
        <title>Purpureocillium_takamizusanense_genome.</title>
        <authorList>
            <person name="Nguyen N.-H."/>
        </authorList>
    </citation>
    <scope>NUCLEOTIDE SEQUENCE</scope>
    <source>
        <strain evidence="1">PT3</strain>
    </source>
</reference>
<dbReference type="RefSeq" id="XP_047840953.1">
    <property type="nucleotide sequence ID" value="XM_047984978.1"/>
</dbReference>
<accession>A0A9Q8QDX0</accession>
<dbReference type="GeneID" id="72065768"/>
<sequence>MHYFMSADTQNGPYLLQLTDLHQRNVFVDDDWNVTCLIDLEWISALPVEMVSVPYWITTCSIDGIIDDEYDTFDKARRAFLAIMDEEAANIPAQQQHNVKITSAMRCAWESKGVWFWACLRSINAWLFVFEDHILPKFSTDRGLIADVRQVSTFWQENIKVDTIVEAKVDDEERYQAEFRSLFDSEKA</sequence>
<dbReference type="OrthoDB" id="3645574at2759"/>
<dbReference type="Proteomes" id="UP000829364">
    <property type="component" value="Chromosome 3"/>
</dbReference>
<dbReference type="KEGG" id="ptkz:JDV02_003812"/>
<dbReference type="EMBL" id="CP086356">
    <property type="protein sequence ID" value="UNI17472.1"/>
    <property type="molecule type" value="Genomic_DNA"/>
</dbReference>